<dbReference type="InterPro" id="IPR009057">
    <property type="entry name" value="Homeodomain-like_sf"/>
</dbReference>
<reference evidence="5 6" key="1">
    <citation type="submission" date="2023-04" db="EMBL/GenBank/DDBJ databases">
        <title>Complete genome sequence of Alisedimentitalea scapharcae.</title>
        <authorList>
            <person name="Rong J.-C."/>
            <person name="Yi M.-L."/>
            <person name="Zhao Q."/>
        </authorList>
    </citation>
    <scope>NUCLEOTIDE SEQUENCE [LARGE SCALE GENOMIC DNA]</scope>
    <source>
        <strain evidence="5 6">KCTC 42119</strain>
    </source>
</reference>
<evidence type="ECO:0000313" key="6">
    <source>
        <dbReference type="Proteomes" id="UP001623232"/>
    </source>
</evidence>
<accession>A0ABZ2XMA6</accession>
<protein>
    <submittedName>
        <fullName evidence="5">Helix-turn-helix transcriptional regulator</fullName>
    </submittedName>
</protein>
<feature type="domain" description="HTH araC/xylS-type" evidence="4">
    <location>
        <begin position="157"/>
        <end position="259"/>
    </location>
</feature>
<dbReference type="InterPro" id="IPR018060">
    <property type="entry name" value="HTH_AraC"/>
</dbReference>
<name>A0ABZ2XMA6_9RHOB</name>
<gene>
    <name evidence="5" type="ORF">QEZ52_11280</name>
</gene>
<dbReference type="RefSeq" id="WP_406644452.1">
    <property type="nucleotide sequence ID" value="NZ_CP123584.1"/>
</dbReference>
<keyword evidence="1" id="KW-0805">Transcription regulation</keyword>
<dbReference type="PANTHER" id="PTHR43280">
    <property type="entry name" value="ARAC-FAMILY TRANSCRIPTIONAL REGULATOR"/>
    <property type="match status" value="1"/>
</dbReference>
<keyword evidence="3" id="KW-0804">Transcription</keyword>
<dbReference type="Gene3D" id="1.10.10.60">
    <property type="entry name" value="Homeodomain-like"/>
    <property type="match status" value="1"/>
</dbReference>
<evidence type="ECO:0000256" key="3">
    <source>
        <dbReference type="ARBA" id="ARBA00023163"/>
    </source>
</evidence>
<dbReference type="SUPFAM" id="SSF51215">
    <property type="entry name" value="Regulatory protein AraC"/>
    <property type="match status" value="1"/>
</dbReference>
<proteinExistence type="predicted"/>
<dbReference type="PROSITE" id="PS01124">
    <property type="entry name" value="HTH_ARAC_FAMILY_2"/>
    <property type="match status" value="1"/>
</dbReference>
<dbReference type="EMBL" id="CP123584">
    <property type="protein sequence ID" value="WZK87214.1"/>
    <property type="molecule type" value="Genomic_DNA"/>
</dbReference>
<evidence type="ECO:0000259" key="4">
    <source>
        <dbReference type="PROSITE" id="PS01124"/>
    </source>
</evidence>
<keyword evidence="2" id="KW-0238">DNA-binding</keyword>
<dbReference type="Proteomes" id="UP001623232">
    <property type="component" value="Chromosome"/>
</dbReference>
<organism evidence="5 6">
    <name type="scientific">Aliisedimentitalea scapharcae</name>
    <dbReference type="NCBI Taxonomy" id="1524259"/>
    <lineage>
        <taxon>Bacteria</taxon>
        <taxon>Pseudomonadati</taxon>
        <taxon>Pseudomonadota</taxon>
        <taxon>Alphaproteobacteria</taxon>
        <taxon>Rhodobacterales</taxon>
        <taxon>Roseobacteraceae</taxon>
        <taxon>Aliisedimentitalea</taxon>
    </lineage>
</organism>
<dbReference type="SUPFAM" id="SSF46689">
    <property type="entry name" value="Homeodomain-like"/>
    <property type="match status" value="1"/>
</dbReference>
<evidence type="ECO:0000313" key="5">
    <source>
        <dbReference type="EMBL" id="WZK87214.1"/>
    </source>
</evidence>
<evidence type="ECO:0000256" key="1">
    <source>
        <dbReference type="ARBA" id="ARBA00023015"/>
    </source>
</evidence>
<evidence type="ECO:0000256" key="2">
    <source>
        <dbReference type="ARBA" id="ARBA00023125"/>
    </source>
</evidence>
<dbReference type="Pfam" id="PF12833">
    <property type="entry name" value="HTH_18"/>
    <property type="match status" value="1"/>
</dbReference>
<keyword evidence="6" id="KW-1185">Reference proteome</keyword>
<dbReference type="PANTHER" id="PTHR43280:SF32">
    <property type="entry name" value="TRANSCRIPTIONAL REGULATORY PROTEIN"/>
    <property type="match status" value="1"/>
</dbReference>
<sequence>MTDSALSMIHALSLPQLAPEGPWQLDLAHDRPDHLLIWITRGQGRLLLDGAQHGFGPSTAMFIPARSLFALDAGRQALGHVLRISPQANQIWPESAQVLRSLSAQTLAELSNLHDTIVREQDHQPPFWAQAVQAQSVLAAIWLRRLMPQTTRVPAARRLIRTYGQTISQQYASGASMTDYAAMLDVTPSHLTRVCRSQTGRTAAALLNERIAHEARSQLIQTSASAKAISHNLGFASASSFNRFVQNQFGMTPGTLRKR</sequence>
<dbReference type="InterPro" id="IPR037923">
    <property type="entry name" value="HTH-like"/>
</dbReference>
<dbReference type="SMART" id="SM00342">
    <property type="entry name" value="HTH_ARAC"/>
    <property type="match status" value="1"/>
</dbReference>